<keyword evidence="8" id="KW-1185">Reference proteome</keyword>
<accession>A0A6A6VZ85</accession>
<keyword evidence="4 6" id="KW-0472">Membrane</keyword>
<evidence type="ECO:0000256" key="5">
    <source>
        <dbReference type="SAM" id="MobiDB-lite"/>
    </source>
</evidence>
<reference evidence="7" key="1">
    <citation type="journal article" date="2020" name="Stud. Mycol.">
        <title>101 Dothideomycetes genomes: a test case for predicting lifestyles and emergence of pathogens.</title>
        <authorList>
            <person name="Haridas S."/>
            <person name="Albert R."/>
            <person name="Binder M."/>
            <person name="Bloem J."/>
            <person name="Labutti K."/>
            <person name="Salamov A."/>
            <person name="Andreopoulos B."/>
            <person name="Baker S."/>
            <person name="Barry K."/>
            <person name="Bills G."/>
            <person name="Bluhm B."/>
            <person name="Cannon C."/>
            <person name="Castanera R."/>
            <person name="Culley D."/>
            <person name="Daum C."/>
            <person name="Ezra D."/>
            <person name="Gonzalez J."/>
            <person name="Henrissat B."/>
            <person name="Kuo A."/>
            <person name="Liang C."/>
            <person name="Lipzen A."/>
            <person name="Lutzoni F."/>
            <person name="Magnuson J."/>
            <person name="Mondo S."/>
            <person name="Nolan M."/>
            <person name="Ohm R."/>
            <person name="Pangilinan J."/>
            <person name="Park H.-J."/>
            <person name="Ramirez L."/>
            <person name="Alfaro M."/>
            <person name="Sun H."/>
            <person name="Tritt A."/>
            <person name="Yoshinaga Y."/>
            <person name="Zwiers L.-H."/>
            <person name="Turgeon B."/>
            <person name="Goodwin S."/>
            <person name="Spatafora J."/>
            <person name="Crous P."/>
            <person name="Grigoriev I."/>
        </authorList>
    </citation>
    <scope>NUCLEOTIDE SEQUENCE</scope>
    <source>
        <strain evidence="7">CBS 121739</strain>
    </source>
</reference>
<gene>
    <name evidence="7" type="ORF">EJ05DRAFT_467392</name>
</gene>
<feature type="compositionally biased region" description="Gly residues" evidence="5">
    <location>
        <begin position="661"/>
        <end position="691"/>
    </location>
</feature>
<keyword evidence="2 6" id="KW-0812">Transmembrane</keyword>
<proteinExistence type="predicted"/>
<dbReference type="Pfam" id="PF05653">
    <property type="entry name" value="Mg_trans_NIPA"/>
    <property type="match status" value="1"/>
</dbReference>
<feature type="transmembrane region" description="Helical" evidence="6">
    <location>
        <begin position="321"/>
        <end position="341"/>
    </location>
</feature>
<feature type="transmembrane region" description="Helical" evidence="6">
    <location>
        <begin position="259"/>
        <end position="278"/>
    </location>
</feature>
<evidence type="ECO:0000256" key="2">
    <source>
        <dbReference type="ARBA" id="ARBA00022692"/>
    </source>
</evidence>
<name>A0A6A6VZ85_9PEZI</name>
<evidence type="ECO:0000313" key="8">
    <source>
        <dbReference type="Proteomes" id="UP000799437"/>
    </source>
</evidence>
<dbReference type="AlphaFoldDB" id="A0A6A6VZ85"/>
<sequence>MFIPREAGSSDLTFFLDSYTSIALETSAHLPKKGAGSWSSLIGIVAALVGNVLISVALNIQRYAHIRLEREAEEKERRLKRERAEIESAGYGTNGVGSQSIDDMDGKRSNGKNVDGHGGDADSIDTGEAEPLLSRSGHGRASSDSEATIRPDSDELRTTNYLKSPYWWTGIILMIIGEAGNFLAYGFAPASIVSPLGVVALISNCIVAPIMFGEVFRKRDFLGVLIAVGGAVTVVLSAKSDNPKLGQHEIWDAISRTEFEVYLGITCGLIVVLMVLSGRYGAKSIVIDLGLVGLFGGYTALSTKGVASLLSYRFWRIVTFPVTYLLAFILIFTAVMQIKYVNRALKRFDATQVIPTQFVLFTLSVILGSAILYRDFERTTPEDAGKFIGGCAMTFAGVWLITSGRPRPADDEERGPEPPDAIDLATGDPYTDTPETPKARKRSNSPRSPPSSASRTLDPPSSPRPSTPSSPSHTATPSRSGIPSPYTSLHRAITSPPLPPLAPTTPSASLSTPNLPIPTILSSSRPSTPTPTTPRPHTTRIASDVVLDAPSTPVAQRLVNERTAASSKHSPAPPLLMNSPLTGSLSAMVDSLRRGHSVRGRRSVERLGVMRSGTGESGVDDMRRGGGGGREGEEQEDDERRRIVRGRSLSNTLGEWVRGFIGDGAGDESGGSGNGNGTGPGSGSGGTNAIQ</sequence>
<dbReference type="SUPFAM" id="SSF103481">
    <property type="entry name" value="Multidrug resistance efflux transporter EmrE"/>
    <property type="match status" value="1"/>
</dbReference>
<feature type="compositionally biased region" description="Basic and acidic residues" evidence="5">
    <location>
        <begin position="104"/>
        <end position="120"/>
    </location>
</feature>
<evidence type="ECO:0000313" key="7">
    <source>
        <dbReference type="EMBL" id="KAF2755962.1"/>
    </source>
</evidence>
<protein>
    <submittedName>
        <fullName evidence="7">DUF803-domain-containing protein</fullName>
    </submittedName>
</protein>
<feature type="compositionally biased region" description="Basic and acidic residues" evidence="5">
    <location>
        <begin position="141"/>
        <end position="151"/>
    </location>
</feature>
<dbReference type="GO" id="GO:0015095">
    <property type="term" value="F:magnesium ion transmembrane transporter activity"/>
    <property type="evidence" value="ECO:0007669"/>
    <property type="project" value="InterPro"/>
</dbReference>
<feature type="compositionally biased region" description="Low complexity" evidence="5">
    <location>
        <begin position="450"/>
        <end position="459"/>
    </location>
</feature>
<evidence type="ECO:0000256" key="3">
    <source>
        <dbReference type="ARBA" id="ARBA00022989"/>
    </source>
</evidence>
<evidence type="ECO:0000256" key="6">
    <source>
        <dbReference type="SAM" id="Phobius"/>
    </source>
</evidence>
<feature type="region of interest" description="Disordered" evidence="5">
    <location>
        <begin position="593"/>
        <end position="691"/>
    </location>
</feature>
<dbReference type="PANTHER" id="PTHR12570">
    <property type="match status" value="1"/>
</dbReference>
<evidence type="ECO:0000256" key="1">
    <source>
        <dbReference type="ARBA" id="ARBA00004141"/>
    </source>
</evidence>
<dbReference type="InterPro" id="IPR037185">
    <property type="entry name" value="EmrE-like"/>
</dbReference>
<dbReference type="RefSeq" id="XP_033598413.1">
    <property type="nucleotide sequence ID" value="XM_033742844.1"/>
</dbReference>
<feature type="transmembrane region" description="Helical" evidence="6">
    <location>
        <begin position="38"/>
        <end position="60"/>
    </location>
</feature>
<feature type="compositionally biased region" description="Low complexity" evidence="5">
    <location>
        <begin position="504"/>
        <end position="527"/>
    </location>
</feature>
<feature type="region of interest" description="Disordered" evidence="5">
    <location>
        <begin position="83"/>
        <end position="151"/>
    </location>
</feature>
<feature type="transmembrane region" description="Helical" evidence="6">
    <location>
        <begin position="221"/>
        <end position="239"/>
    </location>
</feature>
<keyword evidence="3 6" id="KW-1133">Transmembrane helix</keyword>
<feature type="transmembrane region" description="Helical" evidence="6">
    <location>
        <begin position="384"/>
        <end position="402"/>
    </location>
</feature>
<dbReference type="Proteomes" id="UP000799437">
    <property type="component" value="Unassembled WGS sequence"/>
</dbReference>
<feature type="transmembrane region" description="Helical" evidence="6">
    <location>
        <begin position="353"/>
        <end position="372"/>
    </location>
</feature>
<feature type="transmembrane region" description="Helical" evidence="6">
    <location>
        <begin position="166"/>
        <end position="186"/>
    </location>
</feature>
<dbReference type="InterPro" id="IPR008521">
    <property type="entry name" value="Mg_trans_NIPA"/>
</dbReference>
<feature type="region of interest" description="Disordered" evidence="5">
    <location>
        <begin position="405"/>
        <end position="579"/>
    </location>
</feature>
<dbReference type="OrthoDB" id="165382at2759"/>
<dbReference type="PANTHER" id="PTHR12570:SF65">
    <property type="entry name" value="MAGNESIUM TRANSPORTER NIPA9-RELATED"/>
    <property type="match status" value="1"/>
</dbReference>
<dbReference type="EMBL" id="ML996576">
    <property type="protein sequence ID" value="KAF2755962.1"/>
    <property type="molecule type" value="Genomic_DNA"/>
</dbReference>
<dbReference type="GO" id="GO:0016020">
    <property type="term" value="C:membrane"/>
    <property type="evidence" value="ECO:0007669"/>
    <property type="project" value="UniProtKB-SubCell"/>
</dbReference>
<feature type="transmembrane region" description="Helical" evidence="6">
    <location>
        <begin position="285"/>
        <end position="301"/>
    </location>
</feature>
<comment type="subcellular location">
    <subcellularLocation>
        <location evidence="1">Membrane</location>
        <topology evidence="1">Multi-pass membrane protein</topology>
    </subcellularLocation>
</comment>
<dbReference type="GeneID" id="54483898"/>
<organism evidence="7 8">
    <name type="scientific">Pseudovirgaria hyperparasitica</name>
    <dbReference type="NCBI Taxonomy" id="470096"/>
    <lineage>
        <taxon>Eukaryota</taxon>
        <taxon>Fungi</taxon>
        <taxon>Dikarya</taxon>
        <taxon>Ascomycota</taxon>
        <taxon>Pezizomycotina</taxon>
        <taxon>Dothideomycetes</taxon>
        <taxon>Dothideomycetes incertae sedis</taxon>
        <taxon>Acrospermales</taxon>
        <taxon>Acrospermaceae</taxon>
        <taxon>Pseudovirgaria</taxon>
    </lineage>
</organism>
<feature type="compositionally biased region" description="Low complexity" evidence="5">
    <location>
        <begin position="469"/>
        <end position="480"/>
    </location>
</feature>
<evidence type="ECO:0000256" key="4">
    <source>
        <dbReference type="ARBA" id="ARBA00023136"/>
    </source>
</evidence>